<proteinExistence type="predicted"/>
<evidence type="ECO:0000313" key="1">
    <source>
        <dbReference type="EMBL" id="GFD18877.1"/>
    </source>
</evidence>
<comment type="caution">
    <text evidence="1">The sequence shown here is derived from an EMBL/GenBank/DDBJ whole genome shotgun (WGS) entry which is preliminary data.</text>
</comment>
<dbReference type="EMBL" id="BKCJ011310374">
    <property type="protein sequence ID" value="GFD18877.1"/>
    <property type="molecule type" value="Genomic_DNA"/>
</dbReference>
<reference evidence="1" key="1">
    <citation type="journal article" date="2019" name="Sci. Rep.">
        <title>Draft genome of Tanacetum cinerariifolium, the natural source of mosquito coil.</title>
        <authorList>
            <person name="Yamashiro T."/>
            <person name="Shiraishi A."/>
            <person name="Satake H."/>
            <person name="Nakayama K."/>
        </authorList>
    </citation>
    <scope>NUCLEOTIDE SEQUENCE</scope>
</reference>
<organism evidence="1">
    <name type="scientific">Tanacetum cinerariifolium</name>
    <name type="common">Dalmatian daisy</name>
    <name type="synonym">Chrysanthemum cinerariifolium</name>
    <dbReference type="NCBI Taxonomy" id="118510"/>
    <lineage>
        <taxon>Eukaryota</taxon>
        <taxon>Viridiplantae</taxon>
        <taxon>Streptophyta</taxon>
        <taxon>Embryophyta</taxon>
        <taxon>Tracheophyta</taxon>
        <taxon>Spermatophyta</taxon>
        <taxon>Magnoliopsida</taxon>
        <taxon>eudicotyledons</taxon>
        <taxon>Gunneridae</taxon>
        <taxon>Pentapetalae</taxon>
        <taxon>asterids</taxon>
        <taxon>campanulids</taxon>
        <taxon>Asterales</taxon>
        <taxon>Asteraceae</taxon>
        <taxon>Asteroideae</taxon>
        <taxon>Anthemideae</taxon>
        <taxon>Anthemidinae</taxon>
        <taxon>Tanacetum</taxon>
    </lineage>
</organism>
<gene>
    <name evidence="1" type="ORF">Tci_890846</name>
</gene>
<sequence length="133" mass="14583">MAILRAAAPSTYILAPRSKTPPSGTPPLFPIPLPASLLPLLLPSTSHREDVPKVTLPPQKRLCVSLDLRFEVVRVHLLPLLDLLEKARLMKSEARWVQSMDASDTTRAEVMSLRTTVVAHQTKITGLQAADCT</sequence>
<name>A0A699U8T2_TANCI</name>
<accession>A0A699U8T2</accession>
<dbReference type="AlphaFoldDB" id="A0A699U8T2"/>
<protein>
    <submittedName>
        <fullName evidence="1">Uncharacterized protein</fullName>
    </submittedName>
</protein>